<feature type="compositionally biased region" description="Low complexity" evidence="1">
    <location>
        <begin position="1"/>
        <end position="17"/>
    </location>
</feature>
<name>A0A8K0XMY3_9AGAR</name>
<dbReference type="InterPro" id="IPR011989">
    <property type="entry name" value="ARM-like"/>
</dbReference>
<dbReference type="EMBL" id="JAEVFJ010000025">
    <property type="protein sequence ID" value="KAH8094639.1"/>
    <property type="molecule type" value="Genomic_DNA"/>
</dbReference>
<dbReference type="InterPro" id="IPR016024">
    <property type="entry name" value="ARM-type_fold"/>
</dbReference>
<dbReference type="AlphaFoldDB" id="A0A8K0XMY3"/>
<proteinExistence type="predicted"/>
<reference evidence="2" key="1">
    <citation type="journal article" date="2021" name="New Phytol.">
        <title>Evolutionary innovations through gain and loss of genes in the ectomycorrhizal Boletales.</title>
        <authorList>
            <person name="Wu G."/>
            <person name="Miyauchi S."/>
            <person name="Morin E."/>
            <person name="Kuo A."/>
            <person name="Drula E."/>
            <person name="Varga T."/>
            <person name="Kohler A."/>
            <person name="Feng B."/>
            <person name="Cao Y."/>
            <person name="Lipzen A."/>
            <person name="Daum C."/>
            <person name="Hundley H."/>
            <person name="Pangilinan J."/>
            <person name="Johnson J."/>
            <person name="Barry K."/>
            <person name="LaButti K."/>
            <person name="Ng V."/>
            <person name="Ahrendt S."/>
            <person name="Min B."/>
            <person name="Choi I.G."/>
            <person name="Park H."/>
            <person name="Plett J.M."/>
            <person name="Magnuson J."/>
            <person name="Spatafora J.W."/>
            <person name="Nagy L.G."/>
            <person name="Henrissat B."/>
            <person name="Grigoriev I.V."/>
            <person name="Yang Z.L."/>
            <person name="Xu J."/>
            <person name="Martin F.M."/>
        </authorList>
    </citation>
    <scope>NUCLEOTIDE SEQUENCE</scope>
    <source>
        <strain evidence="2">KKN 215</strain>
    </source>
</reference>
<evidence type="ECO:0000256" key="1">
    <source>
        <dbReference type="SAM" id="MobiDB-lite"/>
    </source>
</evidence>
<feature type="region of interest" description="Disordered" evidence="1">
    <location>
        <begin position="1"/>
        <end position="20"/>
    </location>
</feature>
<organism evidence="2 3">
    <name type="scientific">Cristinia sonorae</name>
    <dbReference type="NCBI Taxonomy" id="1940300"/>
    <lineage>
        <taxon>Eukaryota</taxon>
        <taxon>Fungi</taxon>
        <taxon>Dikarya</taxon>
        <taxon>Basidiomycota</taxon>
        <taxon>Agaricomycotina</taxon>
        <taxon>Agaricomycetes</taxon>
        <taxon>Agaricomycetidae</taxon>
        <taxon>Agaricales</taxon>
        <taxon>Pleurotineae</taxon>
        <taxon>Stephanosporaceae</taxon>
        <taxon>Cristinia</taxon>
    </lineage>
</organism>
<sequence>MSSPTTTQLTVPMTVTMPPSPKFRDEEFRVKFPAINHPPGPLILLPRIDPTENPTLSMAEKHPNVSNWKSELLICMAAKNGPADLLEEWDSEELIGSRHNQGMADSFLYDSAFDKDLMPIFAELATSRGSRDFVRYYSMSILSKHMRSMWNPQFKEFCGFLVPFSDTARKTTTELLLDGLGDSDARLRRQFVCMWGRILEATGKMDVKHTLVQMLFDRMIEPKLTSPETFVNGISRVLYDYVACHPSEERLGSVLSHLDRIQSHVMGRPDKDGKKATSYVRAQMIKVFRACIESAVCLRFPHALEAQIRAILPSWIEILEELLFQSPNVGVDRIKSWDGFFVKQEIWESLPALVETPFIEDRRLRTFLSCAVGYLTLLYPLFRDIFVEYSAGPPEGTESDDGRVDFVEMMCAIFVFMASALRSKRTDTWWDRTTIKIVVQMIFKWTHMTSRDEEYDFKDNPMLFVAPLVYDCEYSLRRCAFDLLKAMLDSQVTMEMTASSLREEAQRSLERTQPLNLTKTSEWWKPYETTLAILSSQAQWLKSSQGQQFFPPKFYQQFLESEGIDVLQLQELQFLQGGLILFAGTFAEFLPKRTFAAYLDTTTKCLEDPKCYWASKIASLEAIGCFYDSAAYPDLLMLKTPEVKRVVIPITEAENEIDHMNCASIDAIHGMNTFQMSCVTVRSK</sequence>
<comment type="caution">
    <text evidence="2">The sequence shown here is derived from an EMBL/GenBank/DDBJ whole genome shotgun (WGS) entry which is preliminary data.</text>
</comment>
<dbReference type="SUPFAM" id="SSF48371">
    <property type="entry name" value="ARM repeat"/>
    <property type="match status" value="1"/>
</dbReference>
<gene>
    <name evidence="2" type="ORF">BXZ70DRAFT_350379</name>
</gene>
<accession>A0A8K0XMY3</accession>
<evidence type="ECO:0000313" key="3">
    <source>
        <dbReference type="Proteomes" id="UP000813824"/>
    </source>
</evidence>
<dbReference type="Gene3D" id="1.25.10.10">
    <property type="entry name" value="Leucine-rich Repeat Variant"/>
    <property type="match status" value="1"/>
</dbReference>
<evidence type="ECO:0000313" key="2">
    <source>
        <dbReference type="EMBL" id="KAH8094639.1"/>
    </source>
</evidence>
<keyword evidence="3" id="KW-1185">Reference proteome</keyword>
<dbReference type="Proteomes" id="UP000813824">
    <property type="component" value="Unassembled WGS sequence"/>
</dbReference>
<protein>
    <submittedName>
        <fullName evidence="2">Uncharacterized protein</fullName>
    </submittedName>
</protein>